<evidence type="ECO:0000313" key="5">
    <source>
        <dbReference type="Proteomes" id="UP000886595"/>
    </source>
</evidence>
<comment type="function">
    <text evidence="2">Functions as an E3 ubiquitin ligase.</text>
</comment>
<dbReference type="Gene3D" id="1.25.10.10">
    <property type="entry name" value="Leucine-rich Repeat Variant"/>
    <property type="match status" value="1"/>
</dbReference>
<evidence type="ECO:0000313" key="4">
    <source>
        <dbReference type="EMBL" id="KAG2278215.1"/>
    </source>
</evidence>
<dbReference type="GO" id="GO:0061630">
    <property type="term" value="F:ubiquitin protein ligase activity"/>
    <property type="evidence" value="ECO:0007669"/>
    <property type="project" value="UniProtKB-UniRule"/>
</dbReference>
<keyword evidence="2" id="KW-0808">Transferase</keyword>
<dbReference type="InterPro" id="IPR013083">
    <property type="entry name" value="Znf_RING/FYVE/PHD"/>
</dbReference>
<dbReference type="PANTHER" id="PTHR22849:SF20">
    <property type="entry name" value="U-BOX DOMAIN-CONTAINING PROTEIN 27-RELATED"/>
    <property type="match status" value="1"/>
</dbReference>
<dbReference type="OrthoDB" id="10330193at2759"/>
<keyword evidence="5" id="KW-1185">Reference proteome</keyword>
<dbReference type="AlphaFoldDB" id="A0A8X7R0L8"/>
<dbReference type="InterPro" id="IPR011989">
    <property type="entry name" value="ARM-like"/>
</dbReference>
<keyword evidence="1 2" id="KW-0833">Ubl conjugation pathway</keyword>
<sequence>MSHLSRRHEISGESLHRRYLRPRQHPRWLDGGNNTCPAAMQILHNKDFTPNRTLQRLIEIWSDSVHRRACAESAAPTRNEIADAIDRVKIEKEERYDREILSNILRFARESGDNRAFLAGKDDFVRLLVDLIDFSKLSPSIRTKISDRRRFSNLILKPGRELLTVIVSLFQTGNVELKIDCAGLLEFITVDGESKLLIAERDGLVTELTKSMNGDSDPRLIEASLSFLIAISSPKRVKLDLIREKVITNLTKLLTDDATASSVSVTEKCLKLLESLASTKEGRLVIYGGDGECLKTVVKKHAVTVVWSVCYLFKEEKALEAVMSTNGVTKILLLLQSNCSAAVRRMLTDLLKVFKVYSRSCLAAYDTRTTHIMPF</sequence>
<evidence type="ECO:0000259" key="3">
    <source>
        <dbReference type="Pfam" id="PF25598"/>
    </source>
</evidence>
<dbReference type="InterPro" id="IPR058678">
    <property type="entry name" value="ARM_PUB"/>
</dbReference>
<accession>A0A8X7R0L8</accession>
<proteinExistence type="predicted"/>
<evidence type="ECO:0000256" key="1">
    <source>
        <dbReference type="ARBA" id="ARBA00022786"/>
    </source>
</evidence>
<comment type="pathway">
    <text evidence="2">Protein modification; protein ubiquitination.</text>
</comment>
<dbReference type="Proteomes" id="UP000886595">
    <property type="component" value="Unassembled WGS sequence"/>
</dbReference>
<dbReference type="EC" id="2.3.2.27" evidence="2"/>
<organism evidence="4 5">
    <name type="scientific">Brassica carinata</name>
    <name type="common">Ethiopian mustard</name>
    <name type="synonym">Abyssinian cabbage</name>
    <dbReference type="NCBI Taxonomy" id="52824"/>
    <lineage>
        <taxon>Eukaryota</taxon>
        <taxon>Viridiplantae</taxon>
        <taxon>Streptophyta</taxon>
        <taxon>Embryophyta</taxon>
        <taxon>Tracheophyta</taxon>
        <taxon>Spermatophyta</taxon>
        <taxon>Magnoliopsida</taxon>
        <taxon>eudicotyledons</taxon>
        <taxon>Gunneridae</taxon>
        <taxon>Pentapetalae</taxon>
        <taxon>rosids</taxon>
        <taxon>malvids</taxon>
        <taxon>Brassicales</taxon>
        <taxon>Brassicaceae</taxon>
        <taxon>Brassiceae</taxon>
        <taxon>Brassica</taxon>
    </lineage>
</organism>
<dbReference type="InterPro" id="IPR045185">
    <property type="entry name" value="PUB22/23/24-like"/>
</dbReference>
<dbReference type="SUPFAM" id="SSF48371">
    <property type="entry name" value="ARM repeat"/>
    <property type="match status" value="1"/>
</dbReference>
<dbReference type="Pfam" id="PF25598">
    <property type="entry name" value="ARM_PUB"/>
    <property type="match status" value="1"/>
</dbReference>
<dbReference type="GO" id="GO:0016567">
    <property type="term" value="P:protein ubiquitination"/>
    <property type="evidence" value="ECO:0007669"/>
    <property type="project" value="UniProtKB-UniRule"/>
</dbReference>
<comment type="caution">
    <text evidence="4">The sequence shown here is derived from an EMBL/GenBank/DDBJ whole genome shotgun (WGS) entry which is preliminary data.</text>
</comment>
<gene>
    <name evidence="4" type="ORF">Bca52824_060770</name>
</gene>
<dbReference type="PANTHER" id="PTHR22849">
    <property type="entry name" value="WDSAM1 PROTEIN"/>
    <property type="match status" value="1"/>
</dbReference>
<dbReference type="Gene3D" id="3.30.40.10">
    <property type="entry name" value="Zinc/RING finger domain, C3HC4 (zinc finger)"/>
    <property type="match status" value="1"/>
</dbReference>
<protein>
    <recommendedName>
        <fullName evidence="2 3">U-box domain-containing protein</fullName>
        <ecNumber evidence="2">2.3.2.27</ecNumber>
    </recommendedName>
    <alternativeName>
        <fullName evidence="2">RING-type E3 ubiquitin transferase PUB</fullName>
    </alternativeName>
</protein>
<dbReference type="EMBL" id="JAAMPC010000012">
    <property type="protein sequence ID" value="KAG2278215.1"/>
    <property type="molecule type" value="Genomic_DNA"/>
</dbReference>
<name>A0A8X7R0L8_BRACI</name>
<reference evidence="4 5" key="1">
    <citation type="submission" date="2020-02" db="EMBL/GenBank/DDBJ databases">
        <authorList>
            <person name="Ma Q."/>
            <person name="Huang Y."/>
            <person name="Song X."/>
            <person name="Pei D."/>
        </authorList>
    </citation>
    <scope>NUCLEOTIDE SEQUENCE [LARGE SCALE GENOMIC DNA]</scope>
    <source>
        <strain evidence="4">Sxm20200214</strain>
        <tissue evidence="4">Leaf</tissue>
    </source>
</reference>
<evidence type="ECO:0000256" key="2">
    <source>
        <dbReference type="RuleBase" id="RU369093"/>
    </source>
</evidence>
<feature type="domain" description="U-box" evidence="3">
    <location>
        <begin position="80"/>
        <end position="372"/>
    </location>
</feature>
<dbReference type="InterPro" id="IPR016024">
    <property type="entry name" value="ARM-type_fold"/>
</dbReference>
<comment type="catalytic activity">
    <reaction evidence="2">
        <text>S-ubiquitinyl-[E2 ubiquitin-conjugating enzyme]-L-cysteine + [acceptor protein]-L-lysine = [E2 ubiquitin-conjugating enzyme]-L-cysteine + N(6)-ubiquitinyl-[acceptor protein]-L-lysine.</text>
        <dbReference type="EC" id="2.3.2.27"/>
    </reaction>
</comment>